<dbReference type="PROSITE" id="PS51278">
    <property type="entry name" value="GATASE_TYPE_2"/>
    <property type="match status" value="1"/>
</dbReference>
<dbReference type="Pfam" id="PF13537">
    <property type="entry name" value="GATase_7"/>
    <property type="match status" value="1"/>
</dbReference>
<evidence type="ECO:0000256" key="9">
    <source>
        <dbReference type="PIRSR" id="PIRSR001589-2"/>
    </source>
</evidence>
<keyword evidence="5 9" id="KW-0067">ATP-binding</keyword>
<accession>I4AJL3</accession>
<evidence type="ECO:0000256" key="5">
    <source>
        <dbReference type="ARBA" id="ARBA00022840"/>
    </source>
</evidence>
<dbReference type="InterPro" id="IPR001962">
    <property type="entry name" value="Asn_synthase"/>
</dbReference>
<comment type="similarity">
    <text evidence="2">Belongs to the asparagine synthetase family.</text>
</comment>
<feature type="binding site" evidence="9">
    <location>
        <position position="290"/>
    </location>
    <ligand>
        <name>ATP</name>
        <dbReference type="ChEBI" id="CHEBI:30616"/>
    </ligand>
</feature>
<feature type="binding site" evidence="9">
    <location>
        <position position="100"/>
    </location>
    <ligand>
        <name>L-glutamine</name>
        <dbReference type="ChEBI" id="CHEBI:58359"/>
    </ligand>
</feature>
<dbReference type="InterPro" id="IPR051786">
    <property type="entry name" value="ASN_synthetase/amidase"/>
</dbReference>
<proteinExistence type="inferred from homology"/>
<evidence type="ECO:0000256" key="3">
    <source>
        <dbReference type="ARBA" id="ARBA00012737"/>
    </source>
</evidence>
<comment type="catalytic activity">
    <reaction evidence="7">
        <text>L-aspartate + L-glutamine + ATP + H2O = L-asparagine + L-glutamate + AMP + diphosphate + H(+)</text>
        <dbReference type="Rhea" id="RHEA:12228"/>
        <dbReference type="ChEBI" id="CHEBI:15377"/>
        <dbReference type="ChEBI" id="CHEBI:15378"/>
        <dbReference type="ChEBI" id="CHEBI:29985"/>
        <dbReference type="ChEBI" id="CHEBI:29991"/>
        <dbReference type="ChEBI" id="CHEBI:30616"/>
        <dbReference type="ChEBI" id="CHEBI:33019"/>
        <dbReference type="ChEBI" id="CHEBI:58048"/>
        <dbReference type="ChEBI" id="CHEBI:58359"/>
        <dbReference type="ChEBI" id="CHEBI:456215"/>
        <dbReference type="EC" id="6.3.5.4"/>
    </reaction>
</comment>
<dbReference type="InterPro" id="IPR029055">
    <property type="entry name" value="Ntn_hydrolases_N"/>
</dbReference>
<feature type="active site" description="For GATase activity" evidence="8">
    <location>
        <position position="2"/>
    </location>
</feature>
<dbReference type="EC" id="6.3.5.4" evidence="3"/>
<dbReference type="Gene3D" id="3.60.20.10">
    <property type="entry name" value="Glutamine Phosphoribosylpyrophosphate, subunit 1, domain 1"/>
    <property type="match status" value="1"/>
</dbReference>
<feature type="domain" description="Glutamine amidotransferase type-2" evidence="11">
    <location>
        <begin position="2"/>
        <end position="212"/>
    </location>
</feature>
<evidence type="ECO:0000256" key="2">
    <source>
        <dbReference type="ARBA" id="ARBA00005752"/>
    </source>
</evidence>
<evidence type="ECO:0000256" key="4">
    <source>
        <dbReference type="ARBA" id="ARBA00022741"/>
    </source>
</evidence>
<keyword evidence="4 9" id="KW-0547">Nucleotide-binding</keyword>
<dbReference type="InterPro" id="IPR006426">
    <property type="entry name" value="Asn_synth_AEB"/>
</dbReference>
<dbReference type="PATRIC" id="fig|880071.3.peg.1723"/>
<keyword evidence="6 8" id="KW-0315">Glutamine amidotransferase</keyword>
<dbReference type="GO" id="GO:0004066">
    <property type="term" value="F:asparagine synthase (glutamine-hydrolyzing) activity"/>
    <property type="evidence" value="ECO:0007669"/>
    <property type="project" value="UniProtKB-EC"/>
</dbReference>
<dbReference type="CDD" id="cd00712">
    <property type="entry name" value="AsnB"/>
    <property type="match status" value="1"/>
</dbReference>
<dbReference type="HOGENOM" id="CLU_014658_3_1_10"/>
<evidence type="ECO:0000256" key="7">
    <source>
        <dbReference type="ARBA" id="ARBA00048741"/>
    </source>
</evidence>
<dbReference type="NCBIfam" id="TIGR01536">
    <property type="entry name" value="asn_synth_AEB"/>
    <property type="match status" value="1"/>
</dbReference>
<dbReference type="InterPro" id="IPR033738">
    <property type="entry name" value="AsnB_N"/>
</dbReference>
<evidence type="ECO:0000256" key="1">
    <source>
        <dbReference type="ARBA" id="ARBA00005187"/>
    </source>
</evidence>
<organism evidence="12 13">
    <name type="scientific">Bernardetia litoralis (strain ATCC 23117 / DSM 6794 / NBRC 15988 / NCIMB 1366 / Fx l1 / Sio-4)</name>
    <name type="common">Flexibacter litoralis</name>
    <dbReference type="NCBI Taxonomy" id="880071"/>
    <lineage>
        <taxon>Bacteria</taxon>
        <taxon>Pseudomonadati</taxon>
        <taxon>Bacteroidota</taxon>
        <taxon>Cytophagia</taxon>
        <taxon>Cytophagales</taxon>
        <taxon>Bernardetiaceae</taxon>
        <taxon>Bernardetia</taxon>
    </lineage>
</organism>
<dbReference type="PANTHER" id="PTHR43284">
    <property type="entry name" value="ASPARAGINE SYNTHETASE (GLUTAMINE-HYDROLYZING)"/>
    <property type="match status" value="1"/>
</dbReference>
<name>I4AJL3_BERLS</name>
<dbReference type="SUPFAM" id="SSF56235">
    <property type="entry name" value="N-terminal nucleophile aminohydrolases (Ntn hydrolases)"/>
    <property type="match status" value="1"/>
</dbReference>
<keyword evidence="8" id="KW-0028">Amino-acid biosynthesis</keyword>
<dbReference type="InterPro" id="IPR017932">
    <property type="entry name" value="GATase_2_dom"/>
</dbReference>
<evidence type="ECO:0000256" key="6">
    <source>
        <dbReference type="ARBA" id="ARBA00022962"/>
    </source>
</evidence>
<reference evidence="13" key="1">
    <citation type="submission" date="2012-06" db="EMBL/GenBank/DDBJ databases">
        <title>The complete genome of Flexibacter litoralis DSM 6794.</title>
        <authorList>
            <person name="Lucas S."/>
            <person name="Copeland A."/>
            <person name="Lapidus A."/>
            <person name="Glavina del Rio T."/>
            <person name="Dalin E."/>
            <person name="Tice H."/>
            <person name="Bruce D."/>
            <person name="Goodwin L."/>
            <person name="Pitluck S."/>
            <person name="Peters L."/>
            <person name="Ovchinnikova G."/>
            <person name="Lu M."/>
            <person name="Kyrpides N."/>
            <person name="Mavromatis K."/>
            <person name="Ivanova N."/>
            <person name="Brettin T."/>
            <person name="Detter J.C."/>
            <person name="Han C."/>
            <person name="Larimer F."/>
            <person name="Land M."/>
            <person name="Hauser L."/>
            <person name="Markowitz V."/>
            <person name="Cheng J.-F."/>
            <person name="Hugenholtz P."/>
            <person name="Woyke T."/>
            <person name="Wu D."/>
            <person name="Spring S."/>
            <person name="Lang E."/>
            <person name="Kopitz M."/>
            <person name="Brambilla E."/>
            <person name="Klenk H.-P."/>
            <person name="Eisen J.A."/>
        </authorList>
    </citation>
    <scope>NUCLEOTIDE SEQUENCE [LARGE SCALE GENOMIC DNA]</scope>
    <source>
        <strain evidence="13">ATCC 23117 / DSM 6794 / NBRC 15988 / NCIMB 1366 / Sio-4</strain>
    </source>
</reference>
<protein>
    <recommendedName>
        <fullName evidence="3">asparagine synthase (glutamine-hydrolyzing)</fullName>
        <ecNumber evidence="3">6.3.5.4</ecNumber>
    </recommendedName>
</protein>
<evidence type="ECO:0000256" key="10">
    <source>
        <dbReference type="PIRSR" id="PIRSR001589-3"/>
    </source>
</evidence>
<keyword evidence="8" id="KW-0061">Asparagine biosynthesis</keyword>
<dbReference type="CDD" id="cd01991">
    <property type="entry name" value="Asn_synthase_B_C"/>
    <property type="match status" value="1"/>
</dbReference>
<evidence type="ECO:0000313" key="13">
    <source>
        <dbReference type="Proteomes" id="UP000006054"/>
    </source>
</evidence>
<comment type="pathway">
    <text evidence="1">Amino-acid biosynthesis; L-asparagine biosynthesis; L-asparagine from L-aspartate (L-Gln route): step 1/1.</text>
</comment>
<dbReference type="Pfam" id="PF00733">
    <property type="entry name" value="Asn_synthase"/>
    <property type="match status" value="1"/>
</dbReference>
<dbReference type="GO" id="GO:0006529">
    <property type="term" value="P:asparagine biosynthetic process"/>
    <property type="evidence" value="ECO:0007669"/>
    <property type="project" value="UniProtKB-KW"/>
</dbReference>
<evidence type="ECO:0000256" key="8">
    <source>
        <dbReference type="PIRSR" id="PIRSR001589-1"/>
    </source>
</evidence>
<dbReference type="Proteomes" id="UP000006054">
    <property type="component" value="Chromosome"/>
</dbReference>
<dbReference type="AlphaFoldDB" id="I4AJL3"/>
<dbReference type="SUPFAM" id="SSF52402">
    <property type="entry name" value="Adenine nucleotide alpha hydrolases-like"/>
    <property type="match status" value="1"/>
</dbReference>
<dbReference type="Gene3D" id="3.40.50.620">
    <property type="entry name" value="HUPs"/>
    <property type="match status" value="1"/>
</dbReference>
<dbReference type="GO" id="GO:0005524">
    <property type="term" value="F:ATP binding"/>
    <property type="evidence" value="ECO:0007669"/>
    <property type="project" value="UniProtKB-KW"/>
</dbReference>
<dbReference type="PIRSF" id="PIRSF001589">
    <property type="entry name" value="Asn_synthetase_glu-h"/>
    <property type="match status" value="1"/>
</dbReference>
<feature type="binding site" evidence="9">
    <location>
        <begin position="364"/>
        <end position="365"/>
    </location>
    <ligand>
        <name>ATP</name>
        <dbReference type="ChEBI" id="CHEBI:30616"/>
    </ligand>
</feature>
<dbReference type="RefSeq" id="WP_014797603.1">
    <property type="nucleotide sequence ID" value="NC_018018.1"/>
</dbReference>
<dbReference type="GO" id="GO:0005829">
    <property type="term" value="C:cytosol"/>
    <property type="evidence" value="ECO:0007669"/>
    <property type="project" value="TreeGrafter"/>
</dbReference>
<keyword evidence="13" id="KW-1185">Reference proteome</keyword>
<dbReference type="eggNOG" id="COG0367">
    <property type="taxonomic scope" value="Bacteria"/>
</dbReference>
<dbReference type="STRING" id="880071.Fleli_1749"/>
<dbReference type="OrthoDB" id="9763290at2"/>
<evidence type="ECO:0000259" key="11">
    <source>
        <dbReference type="PROSITE" id="PS51278"/>
    </source>
</evidence>
<evidence type="ECO:0000313" key="12">
    <source>
        <dbReference type="EMBL" id="AFM04148.1"/>
    </source>
</evidence>
<gene>
    <name evidence="12" type="ordered locus">Fleli_1749</name>
</gene>
<dbReference type="PANTHER" id="PTHR43284:SF1">
    <property type="entry name" value="ASPARAGINE SYNTHETASE"/>
    <property type="match status" value="1"/>
</dbReference>
<dbReference type="InterPro" id="IPR014729">
    <property type="entry name" value="Rossmann-like_a/b/a_fold"/>
</dbReference>
<feature type="site" description="Important for beta-aspartyl-AMP intermediate formation" evidence="10">
    <location>
        <position position="366"/>
    </location>
</feature>
<dbReference type="EMBL" id="CP003345">
    <property type="protein sequence ID" value="AFM04148.1"/>
    <property type="molecule type" value="Genomic_DNA"/>
</dbReference>
<dbReference type="KEGG" id="fli:Fleli_1749"/>
<sequence>MCGITGIFAFNEIGRFSLVRLQEATEKLEHRGKDAQRLYNDFFVGLGHRRLSILDLSSAATQPMSSKDERYTIVFNGEIYNFKELRKEYLSDLEFNTESDTEVLLQLYIRFKEKCLEKLNGFFTFSVYDNQEQSMFIARDRVGIKPLLYYHDNDKFIFSSEMDSLMAYHFPKKIDWASVRLYFSLHYIPAPNTIFENVYKLPAGHYLKVKKKEVVLEKYYEIPKNYENQDYLSISYEDSQKELVRLLDQSVKERLISDVPIGSFLSGGTDSSAIVALATRHTKHLNTFSIGYKDEPLFDETSYANLVAKKFDTNHTVFTLSNNDIYEAVFEMLPFLSEPFADSSAIPFYVLSKRTKQAASVALSGDGGDELFAGYNKYLGEYKVRNAGWKENLIKGNLGILEKLPKSRNSFWGNKFRQVHRFAKAAQLSKQERYWFLSSFIDEQNIQNIFQSDVFELSNEDNKFQNRKKEYTKFISESKKRDINEMLYADMNLLLPNDMLHKADQFSMAHALEVRVPFLDHNIVNFAFQIGENYKINPKIKKRIVQDAFKDILPAELYNRSKHGFDVPLAKGFQTLLKPLVEESLDRDFIQEQGVFSPVYTENLKQKVKQGTDYDQNHIWAFIVFQQWWKKYDIQKTIEEEEEF</sequence>